<dbReference type="SMART" id="SM00861">
    <property type="entry name" value="Transket_pyr"/>
    <property type="match status" value="1"/>
</dbReference>
<name>A0A1F4PMR6_UNCK3</name>
<feature type="domain" description="Transketolase-like pyrimidine-binding" evidence="5">
    <location>
        <begin position="17"/>
        <end position="182"/>
    </location>
</feature>
<dbReference type="GO" id="GO:0016740">
    <property type="term" value="F:transferase activity"/>
    <property type="evidence" value="ECO:0007669"/>
    <property type="project" value="UniProtKB-KW"/>
</dbReference>
<organism evidence="6 7">
    <name type="scientific">candidate division Kazan bacterium RIFCSPLOWO2_01_FULL_48_13</name>
    <dbReference type="NCBI Taxonomy" id="1798539"/>
    <lineage>
        <taxon>Bacteria</taxon>
        <taxon>Bacteria division Kazan-3B-28</taxon>
    </lineage>
</organism>
<evidence type="ECO:0000259" key="5">
    <source>
        <dbReference type="SMART" id="SM00861"/>
    </source>
</evidence>
<sequence>MTNFLNPQIFDQDVETKPTRHGYGEGLLELGEKNLNVVVLTGDLAESTRVLEFGKKYPERFFECGVAEQNMTGIAAGLAAAGKIPFISSYAVFSPGRAWDQVRVSVCYSNLNVKIAGAHTGVSVGPDGATHQALEDIAITRVLPNMTVVVPCDAIETKKLTLAAVERPGPVYFRFAREKTPIITTVETPFEMGKAEIFWDSNKESGITNNVAIVACGPLVFQSLVATRELHEEGIGVVVVNNHTVKPMDVGTIMKVARDCGAIVTVEEHQIMGGMGSAVAEVLAQNYPVPVEFVGMPNTFGQSGQPGELLEKYGMSVKAIKEAVKRVMARKNK</sequence>
<evidence type="ECO:0000256" key="2">
    <source>
        <dbReference type="ARBA" id="ARBA00007131"/>
    </source>
</evidence>
<dbReference type="Pfam" id="PF02779">
    <property type="entry name" value="Transket_pyr"/>
    <property type="match status" value="1"/>
</dbReference>
<dbReference type="Gene3D" id="3.40.50.920">
    <property type="match status" value="1"/>
</dbReference>
<dbReference type="InterPro" id="IPR005475">
    <property type="entry name" value="Transketolase-like_Pyr-bd"/>
</dbReference>
<dbReference type="InterPro" id="IPR051157">
    <property type="entry name" value="PDH/Transketolase"/>
</dbReference>
<dbReference type="InterPro" id="IPR029061">
    <property type="entry name" value="THDP-binding"/>
</dbReference>
<keyword evidence="3" id="KW-0808">Transferase</keyword>
<dbReference type="SUPFAM" id="SSF52922">
    <property type="entry name" value="TK C-terminal domain-like"/>
    <property type="match status" value="1"/>
</dbReference>
<evidence type="ECO:0000256" key="3">
    <source>
        <dbReference type="ARBA" id="ARBA00022679"/>
    </source>
</evidence>
<dbReference type="PANTHER" id="PTHR43825:SF1">
    <property type="entry name" value="TRANSKETOLASE-LIKE PYRIMIDINE-BINDING DOMAIN-CONTAINING PROTEIN"/>
    <property type="match status" value="1"/>
</dbReference>
<proteinExistence type="inferred from homology"/>
<evidence type="ECO:0000256" key="4">
    <source>
        <dbReference type="ARBA" id="ARBA00023052"/>
    </source>
</evidence>
<dbReference type="STRING" id="1798539.A2994_01215"/>
<dbReference type="PANTHER" id="PTHR43825">
    <property type="entry name" value="PYRUVATE DEHYDROGENASE E1 COMPONENT"/>
    <property type="match status" value="1"/>
</dbReference>
<dbReference type="Pfam" id="PF02780">
    <property type="entry name" value="Transketolase_C"/>
    <property type="match status" value="1"/>
</dbReference>
<dbReference type="Proteomes" id="UP000179010">
    <property type="component" value="Unassembled WGS sequence"/>
</dbReference>
<dbReference type="Gene3D" id="3.40.50.970">
    <property type="match status" value="1"/>
</dbReference>
<dbReference type="InterPro" id="IPR020826">
    <property type="entry name" value="Transketolase_BS"/>
</dbReference>
<dbReference type="SUPFAM" id="SSF52518">
    <property type="entry name" value="Thiamin diphosphate-binding fold (THDP-binding)"/>
    <property type="match status" value="1"/>
</dbReference>
<dbReference type="AlphaFoldDB" id="A0A1F4PMR6"/>
<dbReference type="PROSITE" id="PS00802">
    <property type="entry name" value="TRANSKETOLASE_2"/>
    <property type="match status" value="1"/>
</dbReference>
<dbReference type="InterPro" id="IPR033248">
    <property type="entry name" value="Transketolase_C"/>
</dbReference>
<gene>
    <name evidence="6" type="ORF">A2994_01215</name>
</gene>
<comment type="similarity">
    <text evidence="2">Belongs to the transketolase family.</text>
</comment>
<evidence type="ECO:0000256" key="1">
    <source>
        <dbReference type="ARBA" id="ARBA00001964"/>
    </source>
</evidence>
<comment type="cofactor">
    <cofactor evidence="1">
        <name>thiamine diphosphate</name>
        <dbReference type="ChEBI" id="CHEBI:58937"/>
    </cofactor>
</comment>
<evidence type="ECO:0000313" key="7">
    <source>
        <dbReference type="Proteomes" id="UP000179010"/>
    </source>
</evidence>
<dbReference type="InterPro" id="IPR009014">
    <property type="entry name" value="Transketo_C/PFOR_II"/>
</dbReference>
<comment type="caution">
    <text evidence="6">The sequence shown here is derived from an EMBL/GenBank/DDBJ whole genome shotgun (WGS) entry which is preliminary data.</text>
</comment>
<dbReference type="CDD" id="cd07033">
    <property type="entry name" value="TPP_PYR_DXS_TK_like"/>
    <property type="match status" value="1"/>
</dbReference>
<dbReference type="FunFam" id="3.40.50.970:FF:000129">
    <property type="entry name" value="Transketolase"/>
    <property type="match status" value="1"/>
</dbReference>
<keyword evidence="4" id="KW-0786">Thiamine pyrophosphate</keyword>
<reference evidence="6 7" key="1">
    <citation type="journal article" date="2016" name="Nat. Commun.">
        <title>Thousands of microbial genomes shed light on interconnected biogeochemical processes in an aquifer system.</title>
        <authorList>
            <person name="Anantharaman K."/>
            <person name="Brown C.T."/>
            <person name="Hug L.A."/>
            <person name="Sharon I."/>
            <person name="Castelle C.J."/>
            <person name="Probst A.J."/>
            <person name="Thomas B.C."/>
            <person name="Singh A."/>
            <person name="Wilkins M.J."/>
            <person name="Karaoz U."/>
            <person name="Brodie E.L."/>
            <person name="Williams K.H."/>
            <person name="Hubbard S.S."/>
            <person name="Banfield J.F."/>
        </authorList>
    </citation>
    <scope>NUCLEOTIDE SEQUENCE [LARGE SCALE GENOMIC DNA]</scope>
</reference>
<accession>A0A1F4PMR6</accession>
<evidence type="ECO:0000313" key="6">
    <source>
        <dbReference type="EMBL" id="OGB84928.1"/>
    </source>
</evidence>
<dbReference type="EMBL" id="METE01000017">
    <property type="protein sequence ID" value="OGB84928.1"/>
    <property type="molecule type" value="Genomic_DNA"/>
</dbReference>
<protein>
    <submittedName>
        <fullName evidence="6">Transketolase</fullName>
    </submittedName>
</protein>